<evidence type="ECO:0000313" key="4">
    <source>
        <dbReference type="EMBL" id="CAE4589914.1"/>
    </source>
</evidence>
<dbReference type="InterPro" id="IPR026564">
    <property type="entry name" value="Transcrip_reg_TACO1-like_dom3"/>
</dbReference>
<dbReference type="InterPro" id="IPR049083">
    <property type="entry name" value="TACO1_YebC_N"/>
</dbReference>
<proteinExistence type="inferred from homology"/>
<gene>
    <name evidence="4" type="ORF">AMON00008_LOCUS23680</name>
</gene>
<feature type="domain" description="TACO1/YebC-like N-terminal" evidence="3">
    <location>
        <begin position="83"/>
        <end position="147"/>
    </location>
</feature>
<dbReference type="InterPro" id="IPR002876">
    <property type="entry name" value="Transcrip_reg_TACO1-like"/>
</dbReference>
<comment type="similarity">
    <text evidence="1">Belongs to the TACO1 family.</text>
</comment>
<dbReference type="SUPFAM" id="SSF75625">
    <property type="entry name" value="YebC-like"/>
    <property type="match status" value="1"/>
</dbReference>
<accession>A0A7S4QPH2</accession>
<dbReference type="GO" id="GO:0005829">
    <property type="term" value="C:cytosol"/>
    <property type="evidence" value="ECO:0007669"/>
    <property type="project" value="TreeGrafter"/>
</dbReference>
<dbReference type="AlphaFoldDB" id="A0A7S4QPH2"/>
<evidence type="ECO:0008006" key="5">
    <source>
        <dbReference type="Google" id="ProtNLM"/>
    </source>
</evidence>
<dbReference type="InterPro" id="IPR029072">
    <property type="entry name" value="YebC-like"/>
</dbReference>
<dbReference type="InterPro" id="IPR017856">
    <property type="entry name" value="Integrase-like_N"/>
</dbReference>
<dbReference type="InterPro" id="IPR048300">
    <property type="entry name" value="TACO1_YebC-like_2nd/3rd_dom"/>
</dbReference>
<sequence length="336" mass="36624">MEAAPAFLAARPGPIAALAPRAPPVHAPAASLARRSSPPSSVCQGLPAAAAALIAAAAAWCRPPAGRRGTGRVVVYGRNYETNIRRKKGPAELRKARIVRKHLNKIILCVRDAGADEENNAALSRTIRMALKDNVPRSTIDNRIKKFVEDKEVYNELTMGGYGAGGTAVMVQCTTDSNIRARSEVREAFKAAGGQIGTEGCVDHLFTKQGKFRFEGLDEEVLVDKFMEADIDVEDVIAKDDGSLEAITLPENFHSAAKAFEEQGLEAVESDVVFEPVMSSEPSEQNAYEVQRLLHLLQELDDVQDVHHNAILPEGQEVKFNNYGIALSWEQLQKLK</sequence>
<reference evidence="4" key="1">
    <citation type="submission" date="2021-01" db="EMBL/GenBank/DDBJ databases">
        <authorList>
            <person name="Corre E."/>
            <person name="Pelletier E."/>
            <person name="Niang G."/>
            <person name="Scheremetjew M."/>
            <person name="Finn R."/>
            <person name="Kale V."/>
            <person name="Holt S."/>
            <person name="Cochrane G."/>
            <person name="Meng A."/>
            <person name="Brown T."/>
            <person name="Cohen L."/>
        </authorList>
    </citation>
    <scope>NUCLEOTIDE SEQUENCE</scope>
    <source>
        <strain evidence="4">CCMP3105</strain>
    </source>
</reference>
<dbReference type="Pfam" id="PF20772">
    <property type="entry name" value="TACO1_YebC_N"/>
    <property type="match status" value="1"/>
</dbReference>
<dbReference type="Pfam" id="PF01709">
    <property type="entry name" value="Transcrip_reg"/>
    <property type="match status" value="1"/>
</dbReference>
<dbReference type="PANTHER" id="PTHR12532">
    <property type="entry name" value="TRANSLATIONAL ACTIVATOR OF CYTOCHROME C OXIDASE 1"/>
    <property type="match status" value="1"/>
</dbReference>
<dbReference type="PANTHER" id="PTHR12532:SF0">
    <property type="entry name" value="TRANSLATIONAL ACTIVATOR OF CYTOCHROME C OXIDASE 1"/>
    <property type="match status" value="1"/>
</dbReference>
<dbReference type="Gene3D" id="3.30.70.980">
    <property type="match status" value="2"/>
</dbReference>
<feature type="domain" description="TACO1/YebC-like second and third" evidence="2">
    <location>
        <begin position="154"/>
        <end position="310"/>
    </location>
</feature>
<evidence type="ECO:0000259" key="3">
    <source>
        <dbReference type="Pfam" id="PF20772"/>
    </source>
</evidence>
<name>A0A7S4QPH2_9DINO</name>
<protein>
    <recommendedName>
        <fullName evidence="5">Transcriptional regulatory protein</fullName>
    </recommendedName>
</protein>
<dbReference type="EMBL" id="HBNR01034514">
    <property type="protein sequence ID" value="CAE4589914.1"/>
    <property type="molecule type" value="Transcribed_RNA"/>
</dbReference>
<dbReference type="HAMAP" id="MF_00693">
    <property type="entry name" value="Transcrip_reg_TACO1"/>
    <property type="match status" value="1"/>
</dbReference>
<organism evidence="4">
    <name type="scientific">Alexandrium monilatum</name>
    <dbReference type="NCBI Taxonomy" id="311494"/>
    <lineage>
        <taxon>Eukaryota</taxon>
        <taxon>Sar</taxon>
        <taxon>Alveolata</taxon>
        <taxon>Dinophyceae</taxon>
        <taxon>Gonyaulacales</taxon>
        <taxon>Pyrocystaceae</taxon>
        <taxon>Alexandrium</taxon>
    </lineage>
</organism>
<evidence type="ECO:0000259" key="2">
    <source>
        <dbReference type="Pfam" id="PF01709"/>
    </source>
</evidence>
<evidence type="ECO:0000256" key="1">
    <source>
        <dbReference type="ARBA" id="ARBA00008724"/>
    </source>
</evidence>
<dbReference type="Gene3D" id="1.10.10.200">
    <property type="match status" value="1"/>
</dbReference>